<keyword evidence="8" id="KW-0805">Transcription regulation</keyword>
<dbReference type="KEGG" id="foc:113214329"/>
<organism evidence="15 17">
    <name type="scientific">Frankliniella occidentalis</name>
    <name type="common">Western flower thrips</name>
    <name type="synonym">Euthrips occidentalis</name>
    <dbReference type="NCBI Taxonomy" id="133901"/>
    <lineage>
        <taxon>Eukaryota</taxon>
        <taxon>Metazoa</taxon>
        <taxon>Ecdysozoa</taxon>
        <taxon>Arthropoda</taxon>
        <taxon>Hexapoda</taxon>
        <taxon>Insecta</taxon>
        <taxon>Pterygota</taxon>
        <taxon>Neoptera</taxon>
        <taxon>Paraneoptera</taxon>
        <taxon>Thysanoptera</taxon>
        <taxon>Terebrantia</taxon>
        <taxon>Thripoidea</taxon>
        <taxon>Thripidae</taxon>
        <taxon>Frankliniella</taxon>
    </lineage>
</organism>
<feature type="compositionally biased region" description="Basic and acidic residues" evidence="13">
    <location>
        <begin position="211"/>
        <end position="220"/>
    </location>
</feature>
<evidence type="ECO:0000256" key="12">
    <source>
        <dbReference type="SAM" id="Coils"/>
    </source>
</evidence>
<proteinExistence type="predicted"/>
<dbReference type="Proteomes" id="UP000504606">
    <property type="component" value="Unplaced"/>
</dbReference>
<keyword evidence="10" id="KW-0539">Nucleus</keyword>
<dbReference type="GeneID" id="113214329"/>
<feature type="domain" description="C2H2-type" evidence="14">
    <location>
        <begin position="551"/>
        <end position="578"/>
    </location>
</feature>
<feature type="domain" description="C2H2-type" evidence="14">
    <location>
        <begin position="465"/>
        <end position="492"/>
    </location>
</feature>
<dbReference type="PROSITE" id="PS50157">
    <property type="entry name" value="ZINC_FINGER_C2H2_2"/>
    <property type="match status" value="12"/>
</dbReference>
<feature type="domain" description="C2H2-type" evidence="14">
    <location>
        <begin position="353"/>
        <end position="380"/>
    </location>
</feature>
<evidence type="ECO:0000313" key="18">
    <source>
        <dbReference type="RefSeq" id="XP_052129928.1"/>
    </source>
</evidence>
<evidence type="ECO:0000256" key="1">
    <source>
        <dbReference type="ARBA" id="ARBA00004123"/>
    </source>
</evidence>
<dbReference type="GO" id="GO:0003682">
    <property type="term" value="F:chromatin binding"/>
    <property type="evidence" value="ECO:0007669"/>
    <property type="project" value="UniProtKB-ARBA"/>
</dbReference>
<name>A0A9C6XT01_FRAOC</name>
<dbReference type="RefSeq" id="XP_052129926.1">
    <property type="nucleotide sequence ID" value="XM_052273966.1"/>
</dbReference>
<dbReference type="RefSeq" id="XP_052129927.1">
    <property type="nucleotide sequence ID" value="XM_052273967.1"/>
</dbReference>
<evidence type="ECO:0000313" key="15">
    <source>
        <dbReference type="Proteomes" id="UP000504606"/>
    </source>
</evidence>
<keyword evidence="15" id="KW-1185">Reference proteome</keyword>
<evidence type="ECO:0000313" key="17">
    <source>
        <dbReference type="RefSeq" id="XP_052129927.1"/>
    </source>
</evidence>
<comment type="subcellular location">
    <subcellularLocation>
        <location evidence="1">Nucleus</location>
    </subcellularLocation>
</comment>
<dbReference type="GO" id="GO:0005634">
    <property type="term" value="C:nucleus"/>
    <property type="evidence" value="ECO:0007669"/>
    <property type="project" value="UniProtKB-SubCell"/>
</dbReference>
<dbReference type="FunFam" id="3.30.160.60:FF:000100">
    <property type="entry name" value="Zinc finger 45-like"/>
    <property type="match status" value="1"/>
</dbReference>
<keyword evidence="12" id="KW-0175">Coiled coil</keyword>
<dbReference type="GO" id="GO:0040029">
    <property type="term" value="P:epigenetic regulation of gene expression"/>
    <property type="evidence" value="ECO:0007669"/>
    <property type="project" value="UniProtKB-ARBA"/>
</dbReference>
<evidence type="ECO:0000256" key="13">
    <source>
        <dbReference type="SAM" id="MobiDB-lite"/>
    </source>
</evidence>
<evidence type="ECO:0000256" key="3">
    <source>
        <dbReference type="ARBA" id="ARBA00022723"/>
    </source>
</evidence>
<keyword evidence="7" id="KW-0832">Ubl conjugation</keyword>
<feature type="domain" description="C2H2-type" evidence="14">
    <location>
        <begin position="437"/>
        <end position="464"/>
    </location>
</feature>
<dbReference type="GO" id="GO:0008270">
    <property type="term" value="F:zinc ion binding"/>
    <property type="evidence" value="ECO:0007669"/>
    <property type="project" value="UniProtKB-KW"/>
</dbReference>
<dbReference type="SMART" id="SM00355">
    <property type="entry name" value="ZnF_C2H2"/>
    <property type="match status" value="13"/>
</dbReference>
<feature type="domain" description="C2H2-type" evidence="14">
    <location>
        <begin position="607"/>
        <end position="636"/>
    </location>
</feature>
<dbReference type="FunFam" id="3.30.160.60:FF:000012">
    <property type="entry name" value="RB-associated KRAB zinc finger protein-like"/>
    <property type="match status" value="1"/>
</dbReference>
<feature type="region of interest" description="Disordered" evidence="13">
    <location>
        <begin position="99"/>
        <end position="126"/>
    </location>
</feature>
<evidence type="ECO:0000256" key="2">
    <source>
        <dbReference type="ARBA" id="ARBA00022499"/>
    </source>
</evidence>
<keyword evidence="2" id="KW-1017">Isopeptide bond</keyword>
<dbReference type="GO" id="GO:0048598">
    <property type="term" value="P:embryonic morphogenesis"/>
    <property type="evidence" value="ECO:0007669"/>
    <property type="project" value="UniProtKB-ARBA"/>
</dbReference>
<feature type="domain" description="C2H2-type" evidence="14">
    <location>
        <begin position="381"/>
        <end position="407"/>
    </location>
</feature>
<keyword evidence="9" id="KW-0804">Transcription</keyword>
<feature type="coiled-coil region" evidence="12">
    <location>
        <begin position="67"/>
        <end position="94"/>
    </location>
</feature>
<dbReference type="PROSITE" id="PS00028">
    <property type="entry name" value="ZINC_FINGER_C2H2_1"/>
    <property type="match status" value="11"/>
</dbReference>
<feature type="domain" description="C2H2-type" evidence="14">
    <location>
        <begin position="324"/>
        <end position="351"/>
    </location>
</feature>
<keyword evidence="6" id="KW-0862">Zinc</keyword>
<dbReference type="Gene3D" id="3.30.160.60">
    <property type="entry name" value="Classic Zinc Finger"/>
    <property type="match status" value="11"/>
</dbReference>
<dbReference type="InterPro" id="IPR013087">
    <property type="entry name" value="Znf_C2H2_type"/>
</dbReference>
<dbReference type="FunFam" id="3.30.160.60:FF:000624">
    <property type="entry name" value="zinc finger protein 697"/>
    <property type="match status" value="1"/>
</dbReference>
<feature type="domain" description="C2H2-type" evidence="14">
    <location>
        <begin position="294"/>
        <end position="321"/>
    </location>
</feature>
<feature type="compositionally biased region" description="Acidic residues" evidence="13">
    <location>
        <begin position="103"/>
        <end position="114"/>
    </location>
</feature>
<dbReference type="GO" id="GO:0000785">
    <property type="term" value="C:chromatin"/>
    <property type="evidence" value="ECO:0007669"/>
    <property type="project" value="UniProtKB-ARBA"/>
</dbReference>
<dbReference type="FunFam" id="3.30.160.60:FF:000176">
    <property type="entry name" value="zinc finger protein 70"/>
    <property type="match status" value="1"/>
</dbReference>
<dbReference type="PANTHER" id="PTHR24377">
    <property type="entry name" value="IP01015P-RELATED"/>
    <property type="match status" value="1"/>
</dbReference>
<dbReference type="InterPro" id="IPR050826">
    <property type="entry name" value="Krueppel_C2H2_ZnFinger"/>
</dbReference>
<evidence type="ECO:0000256" key="11">
    <source>
        <dbReference type="PROSITE-ProRule" id="PRU00042"/>
    </source>
</evidence>
<feature type="compositionally biased region" description="Basic residues" evidence="13">
    <location>
        <begin position="227"/>
        <end position="243"/>
    </location>
</feature>
<dbReference type="FunFam" id="3.30.160.60:FF:000690">
    <property type="entry name" value="Zinc finger protein 354C"/>
    <property type="match status" value="1"/>
</dbReference>
<dbReference type="RefSeq" id="XP_052129928.1">
    <property type="nucleotide sequence ID" value="XM_052273968.1"/>
</dbReference>
<dbReference type="InterPro" id="IPR036236">
    <property type="entry name" value="Znf_C2H2_sf"/>
</dbReference>
<sequence>MTADTENKSMHCLLCNSRVGVSTRNSCPIFQQNVTTSDRTVAATLGLVLNQELTEETVHSDVVCKKCLKLLNEVDSLEERLAELRMELSTNYNRTLAKRNGEEAEEDLDNDDALGEAGWAPDDREYKPQIKLPLEDGNAQPSGRGRKKTIVKRIIKLEHADGEQKENEGEGTIVEEFEIEYDAADVPEGAEGAKEGEDAENSGEGSGVVPKTEDGQEQPKKVSYPQVKRRRRMPKKRGRKPAIKVKPEETRLVEEMVAREDNQYVCLVCTDQKVMGDDKTMTAHMRDVHEFRLYVCDICGAVFRKRTEMSLHLDEHVANEQGDFQCEVCNRIFSNLRLFRIHKRMHYPSTKLHTCETCGKRYSSRNLLEEHINTHTGARPYVCQCGKSFASKYTYKAHVKIHESRPRPYACTECDKTFLTSQNLTQHLRTHSEVKNFICKQCGKGFGTARNLEVHAIVHTGFKPFICRMCGKAFARKAEIRDHERTHTGEKPYQCEFCGATFSQRSNLQSHKRATHYDDKRYKCTECTKAFKRRRLLDYHMKAAHTGERPYKCNTCDATFVYPEHFKKHRRIHTGEKPYHCEVCGKAFNSRDNRNAHRFVHSDKKPYECLVCGMGFMRKPLLYNHMQSQGHLNDTIVVNQPRLTTEEDIMAEGTEEMEMTIVGEDELQGGHPVYIAELKDHVIIQEGEDGSERIVLRDGQDLRELTEHHIVTEGGVGHLIIDGQAIQFADASDLAGIEHVENEAGETFTIGGHRTLVVPATPHMANYADVVEQDGDGEVITATIPEGEGQTIDGQSGPVHLVQIKIPTGNEKAWLNIVPSS</sequence>
<evidence type="ECO:0000256" key="4">
    <source>
        <dbReference type="ARBA" id="ARBA00022737"/>
    </source>
</evidence>
<feature type="domain" description="C2H2-type" evidence="14">
    <location>
        <begin position="522"/>
        <end position="550"/>
    </location>
</feature>
<accession>A0A9C6XT01</accession>
<feature type="domain" description="C2H2-type" evidence="14">
    <location>
        <begin position="579"/>
        <end position="606"/>
    </location>
</feature>
<feature type="domain" description="C2H2-type" evidence="14">
    <location>
        <begin position="493"/>
        <end position="521"/>
    </location>
</feature>
<gene>
    <name evidence="16 17 18" type="primary">LOC113214329</name>
</gene>
<protein>
    <submittedName>
        <fullName evidence="16 17">Zinc finger protein ZFP2</fullName>
    </submittedName>
</protein>
<dbReference type="AlphaFoldDB" id="A0A9C6XT01"/>
<evidence type="ECO:0000256" key="7">
    <source>
        <dbReference type="ARBA" id="ARBA00022843"/>
    </source>
</evidence>
<evidence type="ECO:0000259" key="14">
    <source>
        <dbReference type="PROSITE" id="PS50157"/>
    </source>
</evidence>
<feature type="domain" description="C2H2-type" evidence="14">
    <location>
        <begin position="409"/>
        <end position="436"/>
    </location>
</feature>
<evidence type="ECO:0000256" key="8">
    <source>
        <dbReference type="ARBA" id="ARBA00023015"/>
    </source>
</evidence>
<dbReference type="SUPFAM" id="SSF57667">
    <property type="entry name" value="beta-beta-alpha zinc fingers"/>
    <property type="match status" value="7"/>
</dbReference>
<dbReference type="FunFam" id="3.30.160.60:FF:000852">
    <property type="entry name" value="zinc finger protein 629 isoform X2"/>
    <property type="match status" value="1"/>
</dbReference>
<keyword evidence="4" id="KW-0677">Repeat</keyword>
<keyword evidence="5 11" id="KW-0863">Zinc-finger</keyword>
<evidence type="ECO:0000256" key="5">
    <source>
        <dbReference type="ARBA" id="ARBA00022771"/>
    </source>
</evidence>
<dbReference type="Pfam" id="PF00096">
    <property type="entry name" value="zf-C2H2"/>
    <property type="match status" value="8"/>
</dbReference>
<reference evidence="16 17" key="1">
    <citation type="submission" date="2025-04" db="UniProtKB">
        <authorList>
            <consortium name="RefSeq"/>
        </authorList>
    </citation>
    <scope>IDENTIFICATION</scope>
    <source>
        <tissue evidence="16 17">Whole organism</tissue>
    </source>
</reference>
<evidence type="ECO:0000256" key="10">
    <source>
        <dbReference type="ARBA" id="ARBA00023242"/>
    </source>
</evidence>
<dbReference type="Pfam" id="PF13912">
    <property type="entry name" value="zf-C2H2_6"/>
    <property type="match status" value="1"/>
</dbReference>
<dbReference type="OrthoDB" id="427030at2759"/>
<evidence type="ECO:0000313" key="16">
    <source>
        <dbReference type="RefSeq" id="XP_052129926.1"/>
    </source>
</evidence>
<feature type="region of interest" description="Disordered" evidence="13">
    <location>
        <begin position="190"/>
        <end position="245"/>
    </location>
</feature>
<keyword evidence="3" id="KW-0479">Metal-binding</keyword>
<evidence type="ECO:0000256" key="6">
    <source>
        <dbReference type="ARBA" id="ARBA00022833"/>
    </source>
</evidence>
<evidence type="ECO:0000256" key="9">
    <source>
        <dbReference type="ARBA" id="ARBA00023163"/>
    </source>
</evidence>